<keyword evidence="5" id="KW-0045">Antibiotic biosynthesis</keyword>
<dbReference type="SUPFAM" id="SSF55048">
    <property type="entry name" value="Probable ACP-binding domain of malonyl-CoA ACP transacylase"/>
    <property type="match status" value="1"/>
</dbReference>
<dbReference type="PROSITE" id="PS00012">
    <property type="entry name" value="PHOSPHOPANTETHEINE"/>
    <property type="match status" value="1"/>
</dbReference>
<reference evidence="10" key="2">
    <citation type="submission" date="2020-09" db="EMBL/GenBank/DDBJ databases">
        <authorList>
            <person name="Sun Q."/>
            <person name="Ohkuma M."/>
        </authorList>
    </citation>
    <scope>NUCLEOTIDE SEQUENCE</scope>
    <source>
        <strain evidence="10">JCM 3131</strain>
    </source>
</reference>
<feature type="region of interest" description="Disordered" evidence="8">
    <location>
        <begin position="366"/>
        <end position="392"/>
    </location>
</feature>
<evidence type="ECO:0000256" key="7">
    <source>
        <dbReference type="ARBA" id="ARBA00048462"/>
    </source>
</evidence>
<reference evidence="10" key="1">
    <citation type="journal article" date="2014" name="Int. J. Syst. Evol. Microbiol.">
        <title>Complete genome sequence of Corynebacterium casei LMG S-19264T (=DSM 44701T), isolated from a smear-ripened cheese.</title>
        <authorList>
            <consortium name="US DOE Joint Genome Institute (JGI-PGF)"/>
            <person name="Walter F."/>
            <person name="Albersmeier A."/>
            <person name="Kalinowski J."/>
            <person name="Ruckert C."/>
        </authorList>
    </citation>
    <scope>NUCLEOTIDE SEQUENCE</scope>
    <source>
        <strain evidence="10">JCM 3131</strain>
    </source>
</reference>
<feature type="domain" description="Carrier" evidence="9">
    <location>
        <begin position="391"/>
        <end position="471"/>
    </location>
</feature>
<dbReference type="Gene3D" id="1.10.1200.10">
    <property type="entry name" value="ACP-like"/>
    <property type="match status" value="1"/>
</dbReference>
<dbReference type="Gene3D" id="3.40.366.10">
    <property type="entry name" value="Malonyl-Coenzyme A Acyl Carrier Protein, domain 2"/>
    <property type="match status" value="1"/>
</dbReference>
<dbReference type="GO" id="GO:0017000">
    <property type="term" value="P:antibiotic biosynthetic process"/>
    <property type="evidence" value="ECO:0007669"/>
    <property type="project" value="UniProtKB-KW"/>
</dbReference>
<evidence type="ECO:0000259" key="9">
    <source>
        <dbReference type="PROSITE" id="PS50075"/>
    </source>
</evidence>
<evidence type="ECO:0000256" key="5">
    <source>
        <dbReference type="ARBA" id="ARBA00023194"/>
    </source>
</evidence>
<dbReference type="GO" id="GO:0004314">
    <property type="term" value="F:[acyl-carrier-protein] S-malonyltransferase activity"/>
    <property type="evidence" value="ECO:0007669"/>
    <property type="project" value="UniProtKB-EC"/>
</dbReference>
<proteinExistence type="predicted"/>
<dbReference type="SMART" id="SM00827">
    <property type="entry name" value="PKS_AT"/>
    <property type="match status" value="1"/>
</dbReference>
<dbReference type="InterPro" id="IPR036736">
    <property type="entry name" value="ACP-like_sf"/>
</dbReference>
<dbReference type="EMBL" id="BMQK01000006">
    <property type="protein sequence ID" value="GGQ60677.1"/>
    <property type="molecule type" value="Genomic_DNA"/>
</dbReference>
<dbReference type="InterPro" id="IPR006162">
    <property type="entry name" value="Ppantetheine_attach_site"/>
</dbReference>
<keyword evidence="3" id="KW-0597">Phosphoprotein</keyword>
<dbReference type="RefSeq" id="WP_189217628.1">
    <property type="nucleotide sequence ID" value="NZ_BMQK01000006.1"/>
</dbReference>
<dbReference type="InterPro" id="IPR016036">
    <property type="entry name" value="Malonyl_transacylase_ACP-bd"/>
</dbReference>
<dbReference type="InterPro" id="IPR001227">
    <property type="entry name" value="Ac_transferase_dom_sf"/>
</dbReference>
<dbReference type="InterPro" id="IPR014043">
    <property type="entry name" value="Acyl_transferase_dom"/>
</dbReference>
<dbReference type="InterPro" id="IPR050858">
    <property type="entry name" value="Mal-CoA-ACP_Trans/PKS_FabD"/>
</dbReference>
<dbReference type="Pfam" id="PF00698">
    <property type="entry name" value="Acyl_transf_1"/>
    <property type="match status" value="1"/>
</dbReference>
<evidence type="ECO:0000313" key="11">
    <source>
        <dbReference type="Proteomes" id="UP000620156"/>
    </source>
</evidence>
<accession>A0A918BE44</accession>
<dbReference type="Pfam" id="PF00550">
    <property type="entry name" value="PP-binding"/>
    <property type="match status" value="1"/>
</dbReference>
<comment type="catalytic activity">
    <reaction evidence="7">
        <text>holo-[ACP] + malonyl-CoA = malonyl-[ACP] + CoA</text>
        <dbReference type="Rhea" id="RHEA:41792"/>
        <dbReference type="Rhea" id="RHEA-COMP:9623"/>
        <dbReference type="Rhea" id="RHEA-COMP:9685"/>
        <dbReference type="ChEBI" id="CHEBI:57287"/>
        <dbReference type="ChEBI" id="CHEBI:57384"/>
        <dbReference type="ChEBI" id="CHEBI:64479"/>
        <dbReference type="ChEBI" id="CHEBI:78449"/>
        <dbReference type="EC" id="2.3.1.39"/>
    </reaction>
</comment>
<evidence type="ECO:0000256" key="1">
    <source>
        <dbReference type="ARBA" id="ARBA00013258"/>
    </source>
</evidence>
<comment type="caution">
    <text evidence="10">The sequence shown here is derived from an EMBL/GenBank/DDBJ whole genome shotgun (WGS) entry which is preliminary data.</text>
</comment>
<evidence type="ECO:0000313" key="10">
    <source>
        <dbReference type="EMBL" id="GGQ60677.1"/>
    </source>
</evidence>
<dbReference type="InterPro" id="IPR016035">
    <property type="entry name" value="Acyl_Trfase/lysoPLipase"/>
</dbReference>
<evidence type="ECO:0000256" key="2">
    <source>
        <dbReference type="ARBA" id="ARBA00022450"/>
    </source>
</evidence>
<dbReference type="GO" id="GO:0006633">
    <property type="term" value="P:fatty acid biosynthetic process"/>
    <property type="evidence" value="ECO:0007669"/>
    <property type="project" value="TreeGrafter"/>
</dbReference>
<dbReference type="EC" id="2.3.1.39" evidence="1"/>
<dbReference type="AlphaFoldDB" id="A0A918BE44"/>
<organism evidence="10 11">
    <name type="scientific">Streptomyces ruber</name>
    <dbReference type="NCBI Taxonomy" id="83378"/>
    <lineage>
        <taxon>Bacteria</taxon>
        <taxon>Bacillati</taxon>
        <taxon>Actinomycetota</taxon>
        <taxon>Actinomycetes</taxon>
        <taxon>Kitasatosporales</taxon>
        <taxon>Streptomycetaceae</taxon>
        <taxon>Streptomyces</taxon>
    </lineage>
</organism>
<feature type="compositionally biased region" description="Low complexity" evidence="8">
    <location>
        <begin position="366"/>
        <end position="376"/>
    </location>
</feature>
<dbReference type="InterPro" id="IPR009081">
    <property type="entry name" value="PP-bd_ACP"/>
</dbReference>
<dbReference type="PANTHER" id="PTHR42681">
    <property type="entry name" value="MALONYL-COA-ACYL CARRIER PROTEIN TRANSACYLASE, MITOCHONDRIAL"/>
    <property type="match status" value="1"/>
</dbReference>
<keyword evidence="4" id="KW-0808">Transferase</keyword>
<evidence type="ECO:0000256" key="4">
    <source>
        <dbReference type="ARBA" id="ARBA00022679"/>
    </source>
</evidence>
<dbReference type="PROSITE" id="PS50075">
    <property type="entry name" value="CARRIER"/>
    <property type="match status" value="1"/>
</dbReference>
<dbReference type="Proteomes" id="UP000620156">
    <property type="component" value="Unassembled WGS sequence"/>
</dbReference>
<evidence type="ECO:0000256" key="6">
    <source>
        <dbReference type="ARBA" id="ARBA00023315"/>
    </source>
</evidence>
<keyword evidence="11" id="KW-1185">Reference proteome</keyword>
<dbReference type="PANTHER" id="PTHR42681:SF1">
    <property type="entry name" value="MALONYL-COA-ACYL CARRIER PROTEIN TRANSACYLASE, MITOCHONDRIAL"/>
    <property type="match status" value="1"/>
</dbReference>
<dbReference type="SUPFAM" id="SSF52151">
    <property type="entry name" value="FabD/lysophospholipase-like"/>
    <property type="match status" value="1"/>
</dbReference>
<keyword evidence="6" id="KW-0012">Acyltransferase</keyword>
<name>A0A918BE44_9ACTN</name>
<dbReference type="Gene3D" id="3.30.70.250">
    <property type="entry name" value="Malonyl-CoA ACP transacylase, ACP-binding"/>
    <property type="match status" value="1"/>
</dbReference>
<evidence type="ECO:0000256" key="8">
    <source>
        <dbReference type="SAM" id="MobiDB-lite"/>
    </source>
</evidence>
<sequence length="483" mass="49839">MNRDLDPTVALFPGQGAYRPGVLAELWERGADTVRDTFEVVDEVAKERLGRDVSSTLFRPSPPSPATLLSQAPDILQLAVFTTSVAVHGLLTERGARPSVHLGHSLGEIAALTCAGAYDLADAAAVLCERITVVRAHDRGTGSLLALRCARERAERLVELIGHPSLVVAVDNAVEQTVVSGPAEAIATAGAIAGELGITATPLRSPHPFHNPMLAGARRELASRIAAFRRHPLAVPVYSPILGRFYRDGDDLAELLALHLVTPVEFRTSVAALHAAGARTFVEVGAGQVLTKLVAEAHPGVHTAAPLAGRDEEAGLAAAAEALRPPLGAVAAPAAAAAAPAVAPVAPAVVAAPVVTEPVAAEPVRVASPPRQSAAPTPAPVSAPAPASAPVDRDALARQVRALYAEAMEYPEEIFTDDVLLEADLGVDSVKQTELLSRLGDRFGLGRPPAGLRVGDYDTFGKVVDFVAAGVPGGAHANGAAAR</sequence>
<protein>
    <recommendedName>
        <fullName evidence="1">[acyl-carrier-protein] S-malonyltransferase</fullName>
        <ecNumber evidence="1">2.3.1.39</ecNumber>
    </recommendedName>
</protein>
<gene>
    <name evidence="10" type="ORF">GCM10010145_33500</name>
</gene>
<dbReference type="GO" id="GO:0005829">
    <property type="term" value="C:cytosol"/>
    <property type="evidence" value="ECO:0007669"/>
    <property type="project" value="TreeGrafter"/>
</dbReference>
<dbReference type="SUPFAM" id="SSF47336">
    <property type="entry name" value="ACP-like"/>
    <property type="match status" value="1"/>
</dbReference>
<evidence type="ECO:0000256" key="3">
    <source>
        <dbReference type="ARBA" id="ARBA00022553"/>
    </source>
</evidence>
<keyword evidence="2" id="KW-0596">Phosphopantetheine</keyword>